<evidence type="ECO:0000256" key="1">
    <source>
        <dbReference type="SAM" id="MobiDB-lite"/>
    </source>
</evidence>
<dbReference type="RefSeq" id="WP_131828579.1">
    <property type="nucleotide sequence ID" value="NZ_CP041150.1"/>
</dbReference>
<dbReference type="Proteomes" id="UP000317728">
    <property type="component" value="Chromosome"/>
</dbReference>
<dbReference type="EMBL" id="CP041150">
    <property type="protein sequence ID" value="QDF71868.1"/>
    <property type="molecule type" value="Genomic_DNA"/>
</dbReference>
<evidence type="ECO:0000313" key="2">
    <source>
        <dbReference type="EMBL" id="QDF71868.1"/>
    </source>
</evidence>
<sequence length="65" mass="7028">MKNVGDFTKGQVASVDENSAEALIRRKDAVPYPPEGDNKSSDQTSDQSRADEPEQSTETEENGNG</sequence>
<accession>A0AB73U4I4</accession>
<organism evidence="2 3">
    <name type="scientific">Mycobacteroides chelonae</name>
    <name type="common">Mycobacterium chelonae</name>
    <dbReference type="NCBI Taxonomy" id="1774"/>
    <lineage>
        <taxon>Bacteria</taxon>
        <taxon>Bacillati</taxon>
        <taxon>Actinomycetota</taxon>
        <taxon>Actinomycetes</taxon>
        <taxon>Mycobacteriales</taxon>
        <taxon>Mycobacteriaceae</taxon>
        <taxon>Mycobacteroides</taxon>
    </lineage>
</organism>
<gene>
    <name evidence="2" type="ORF">FJK96_18050</name>
</gene>
<feature type="region of interest" description="Disordered" evidence="1">
    <location>
        <begin position="1"/>
        <end position="65"/>
    </location>
</feature>
<name>A0AB73U4I4_MYCCH</name>
<reference evidence="2 3" key="1">
    <citation type="submission" date="2019-06" db="EMBL/GenBank/DDBJ databases">
        <title>Whole geneome sequnce of Mycobacteroides chelonae M77 isolated from bovine milk from Meghalaya, India.</title>
        <authorList>
            <person name="Vise E."/>
            <person name="Das S."/>
            <person name="Garg A."/>
            <person name="Ghatak S."/>
            <person name="Shakuntala I."/>
            <person name="Milton A.A.P."/>
            <person name="Karam A."/>
            <person name="Sanjukta R."/>
            <person name="Puro K."/>
            <person name="Sen A."/>
        </authorList>
    </citation>
    <scope>NUCLEOTIDE SEQUENCE [LARGE SCALE GENOMIC DNA]</scope>
    <source>
        <strain evidence="2 3">M77</strain>
    </source>
</reference>
<protein>
    <submittedName>
        <fullName evidence="2">Uncharacterized protein</fullName>
    </submittedName>
</protein>
<evidence type="ECO:0000313" key="3">
    <source>
        <dbReference type="Proteomes" id="UP000317728"/>
    </source>
</evidence>
<feature type="compositionally biased region" description="Acidic residues" evidence="1">
    <location>
        <begin position="53"/>
        <end position="65"/>
    </location>
</feature>
<proteinExistence type="predicted"/>
<dbReference type="AlphaFoldDB" id="A0AB73U4I4"/>